<proteinExistence type="predicted"/>
<gene>
    <name evidence="1" type="ORF">J2S23_002127</name>
</gene>
<name>A0ABT9YWW0_9STRE</name>
<dbReference type="InterPro" id="IPR027879">
    <property type="entry name" value="DUF4649"/>
</dbReference>
<dbReference type="Gene3D" id="3.30.1490.390">
    <property type="match status" value="1"/>
</dbReference>
<evidence type="ECO:0000313" key="2">
    <source>
        <dbReference type="Proteomes" id="UP001223079"/>
    </source>
</evidence>
<dbReference type="Pfam" id="PF15507">
    <property type="entry name" value="DUF4649"/>
    <property type="match status" value="1"/>
</dbReference>
<dbReference type="Proteomes" id="UP001223079">
    <property type="component" value="Unassembled WGS sequence"/>
</dbReference>
<keyword evidence="2" id="KW-1185">Reference proteome</keyword>
<evidence type="ECO:0000313" key="1">
    <source>
        <dbReference type="EMBL" id="MDQ0223550.1"/>
    </source>
</evidence>
<comment type="caution">
    <text evidence="1">The sequence shown here is derived from an EMBL/GenBank/DDBJ whole genome shotgun (WGS) entry which is preliminary data.</text>
</comment>
<organism evidence="1 2">
    <name type="scientific">Streptococcus moroccensis</name>
    <dbReference type="NCBI Taxonomy" id="1451356"/>
    <lineage>
        <taxon>Bacteria</taxon>
        <taxon>Bacillati</taxon>
        <taxon>Bacillota</taxon>
        <taxon>Bacilli</taxon>
        <taxon>Lactobacillales</taxon>
        <taxon>Streptococcaceae</taxon>
        <taxon>Streptococcus</taxon>
    </lineage>
</organism>
<dbReference type="EMBL" id="JAUSTM010000034">
    <property type="protein sequence ID" value="MDQ0223550.1"/>
    <property type="molecule type" value="Genomic_DNA"/>
</dbReference>
<sequence length="72" mass="8459">MVEISYLDSYKQERHLKFTHMDEFFRAFAGCLTVPDHLKVTKVIINGHNIEYSGVIGDLYRNIQARDLHSYL</sequence>
<accession>A0ABT9YWW0</accession>
<dbReference type="RefSeq" id="WP_307122690.1">
    <property type="nucleotide sequence ID" value="NZ_JAUSTM010000034.1"/>
</dbReference>
<protein>
    <recommendedName>
        <fullName evidence="3">30S ribosomal protein S16</fullName>
    </recommendedName>
</protein>
<evidence type="ECO:0008006" key="3">
    <source>
        <dbReference type="Google" id="ProtNLM"/>
    </source>
</evidence>
<reference evidence="1 2" key="1">
    <citation type="submission" date="2023-07" db="EMBL/GenBank/DDBJ databases">
        <title>Genomic Encyclopedia of Type Strains, Phase IV (KMG-IV): sequencing the most valuable type-strain genomes for metagenomic binning, comparative biology and taxonomic classification.</title>
        <authorList>
            <person name="Goeker M."/>
        </authorList>
    </citation>
    <scope>NUCLEOTIDE SEQUENCE [LARGE SCALE GENOMIC DNA]</scope>
    <source>
        <strain evidence="1 2">DSM 105143</strain>
    </source>
</reference>